<reference evidence="1" key="1">
    <citation type="submission" date="2019-04" db="EMBL/GenBank/DDBJ databases">
        <title>An insight into the mialome of Ixodes scapularis.</title>
        <authorList>
            <person name="Ribeiro J.M."/>
            <person name="Mather T.N."/>
            <person name="Karim S."/>
        </authorList>
    </citation>
    <scope>NUCLEOTIDE SEQUENCE</scope>
</reference>
<name>A0A4D5RXK1_IXOSC</name>
<sequence>MQVPTAQWVWAWALPWRLPSGARGNLQPSVSSAFRGTAPSASRPWRWRPLPVCRPTRFSRPAATTASYPCLEARASTWRQWQSCGRHLPKLWPPWTSRPSSTFASAAWRSASHRTLTGSPSPRCNYDSQKGSIFVDRYYGSHLIKKMWWYLFFYYLHCCRDC</sequence>
<accession>A0A4D5RXK1</accession>
<organism evidence="1">
    <name type="scientific">Ixodes scapularis</name>
    <name type="common">Black-legged tick</name>
    <name type="synonym">Deer tick</name>
    <dbReference type="NCBI Taxonomy" id="6945"/>
    <lineage>
        <taxon>Eukaryota</taxon>
        <taxon>Metazoa</taxon>
        <taxon>Ecdysozoa</taxon>
        <taxon>Arthropoda</taxon>
        <taxon>Chelicerata</taxon>
        <taxon>Arachnida</taxon>
        <taxon>Acari</taxon>
        <taxon>Parasitiformes</taxon>
        <taxon>Ixodida</taxon>
        <taxon>Ixodoidea</taxon>
        <taxon>Ixodidae</taxon>
        <taxon>Ixodinae</taxon>
        <taxon>Ixodes</taxon>
    </lineage>
</organism>
<dbReference type="EMBL" id="GHJT01007390">
    <property type="protein sequence ID" value="MOY41361.1"/>
    <property type="molecule type" value="Transcribed_RNA"/>
</dbReference>
<evidence type="ECO:0000313" key="1">
    <source>
        <dbReference type="EMBL" id="MOY41361.1"/>
    </source>
</evidence>
<dbReference type="AlphaFoldDB" id="A0A4D5RXK1"/>
<protein>
    <submittedName>
        <fullName evidence="1">Uncharacterized protein</fullName>
    </submittedName>
</protein>
<proteinExistence type="predicted"/>